<feature type="region of interest" description="Disordered" evidence="1">
    <location>
        <begin position="193"/>
        <end position="220"/>
    </location>
</feature>
<gene>
    <name evidence="2" type="ORF">O181_016769</name>
</gene>
<feature type="compositionally biased region" description="Basic and acidic residues" evidence="1">
    <location>
        <begin position="134"/>
        <end position="161"/>
    </location>
</feature>
<name>A0A9Q3GS50_9BASI</name>
<comment type="caution">
    <text evidence="2">The sequence shown here is derived from an EMBL/GenBank/DDBJ whole genome shotgun (WGS) entry which is preliminary data.</text>
</comment>
<dbReference type="AlphaFoldDB" id="A0A9Q3GS50"/>
<accession>A0A9Q3GS50</accession>
<feature type="compositionally biased region" description="Basic residues" evidence="1">
    <location>
        <begin position="24"/>
        <end position="33"/>
    </location>
</feature>
<reference evidence="2" key="1">
    <citation type="submission" date="2021-03" db="EMBL/GenBank/DDBJ databases">
        <title>Draft genome sequence of rust myrtle Austropuccinia psidii MF-1, a brazilian biotype.</title>
        <authorList>
            <person name="Quecine M.C."/>
            <person name="Pachon D.M.R."/>
            <person name="Bonatelli M.L."/>
            <person name="Correr F.H."/>
            <person name="Franceschini L.M."/>
            <person name="Leite T.F."/>
            <person name="Margarido G.R.A."/>
            <person name="Almeida C.A."/>
            <person name="Ferrarezi J.A."/>
            <person name="Labate C.A."/>
        </authorList>
    </citation>
    <scope>NUCLEOTIDE SEQUENCE</scope>
    <source>
        <strain evidence="2">MF-1</strain>
    </source>
</reference>
<evidence type="ECO:0000256" key="1">
    <source>
        <dbReference type="SAM" id="MobiDB-lite"/>
    </source>
</evidence>
<feature type="compositionally biased region" description="Basic and acidic residues" evidence="1">
    <location>
        <begin position="102"/>
        <end position="125"/>
    </location>
</feature>
<evidence type="ECO:0000313" key="3">
    <source>
        <dbReference type="Proteomes" id="UP000765509"/>
    </source>
</evidence>
<feature type="compositionally biased region" description="Basic residues" evidence="1">
    <location>
        <begin position="205"/>
        <end position="217"/>
    </location>
</feature>
<proteinExistence type="predicted"/>
<keyword evidence="3" id="KW-1185">Reference proteome</keyword>
<dbReference type="Proteomes" id="UP000765509">
    <property type="component" value="Unassembled WGS sequence"/>
</dbReference>
<protein>
    <submittedName>
        <fullName evidence="2">Uncharacterized protein</fullName>
    </submittedName>
</protein>
<sequence>MSPAYLRDLGFQRNQPEDRESLSRTRRPGRGHLGHSGGWQNTEGKDTHTSIHIPIQQEPQTRGLEKYGSSSSAPPTPQRFISMEHGQQEVQPGISRGRTWRKIPEDLSQRDRLQRPYDNNQRLESHQVVQTPGDEGKQDKGESRHYPRYRRTTEPDREYSDSFRLTKSRQNQLSSGFTPFRIQQISGQKSSFFTIPGGFQEKTMHKGKNKTSFHQRKRESDPIIHKLLELVKEVHKNNK</sequence>
<feature type="region of interest" description="Disordered" evidence="1">
    <location>
        <begin position="1"/>
        <end position="164"/>
    </location>
</feature>
<dbReference type="EMBL" id="AVOT02004682">
    <property type="protein sequence ID" value="MBW0477054.1"/>
    <property type="molecule type" value="Genomic_DNA"/>
</dbReference>
<organism evidence="2 3">
    <name type="scientific">Austropuccinia psidii MF-1</name>
    <dbReference type="NCBI Taxonomy" id="1389203"/>
    <lineage>
        <taxon>Eukaryota</taxon>
        <taxon>Fungi</taxon>
        <taxon>Dikarya</taxon>
        <taxon>Basidiomycota</taxon>
        <taxon>Pucciniomycotina</taxon>
        <taxon>Pucciniomycetes</taxon>
        <taxon>Pucciniales</taxon>
        <taxon>Sphaerophragmiaceae</taxon>
        <taxon>Austropuccinia</taxon>
    </lineage>
</organism>
<evidence type="ECO:0000313" key="2">
    <source>
        <dbReference type="EMBL" id="MBW0477054.1"/>
    </source>
</evidence>